<organism evidence="3 4">
    <name type="scientific">Littorina saxatilis</name>
    <dbReference type="NCBI Taxonomy" id="31220"/>
    <lineage>
        <taxon>Eukaryota</taxon>
        <taxon>Metazoa</taxon>
        <taxon>Spiralia</taxon>
        <taxon>Lophotrochozoa</taxon>
        <taxon>Mollusca</taxon>
        <taxon>Gastropoda</taxon>
        <taxon>Caenogastropoda</taxon>
        <taxon>Littorinimorpha</taxon>
        <taxon>Littorinoidea</taxon>
        <taxon>Littorinidae</taxon>
        <taxon>Littorina</taxon>
    </lineage>
</organism>
<feature type="transmembrane region" description="Helical" evidence="2">
    <location>
        <begin position="57"/>
        <end position="75"/>
    </location>
</feature>
<accession>A0AAN9BC61</accession>
<dbReference type="EMBL" id="JBAMIC010000011">
    <property type="protein sequence ID" value="KAK7100810.1"/>
    <property type="molecule type" value="Genomic_DNA"/>
</dbReference>
<reference evidence="3 4" key="1">
    <citation type="submission" date="2024-02" db="EMBL/GenBank/DDBJ databases">
        <title>Chromosome-scale genome assembly of the rough periwinkle Littorina saxatilis.</title>
        <authorList>
            <person name="De Jode A."/>
            <person name="Faria R."/>
            <person name="Formenti G."/>
            <person name="Sims Y."/>
            <person name="Smith T.P."/>
            <person name="Tracey A."/>
            <person name="Wood J.M.D."/>
            <person name="Zagrodzka Z.B."/>
            <person name="Johannesson K."/>
            <person name="Butlin R.K."/>
            <person name="Leder E.H."/>
        </authorList>
    </citation>
    <scope>NUCLEOTIDE SEQUENCE [LARGE SCALE GENOMIC DNA]</scope>
    <source>
        <strain evidence="3">Snail1</strain>
        <tissue evidence="3">Muscle</tissue>
    </source>
</reference>
<evidence type="ECO:0000313" key="4">
    <source>
        <dbReference type="Proteomes" id="UP001374579"/>
    </source>
</evidence>
<feature type="region of interest" description="Disordered" evidence="1">
    <location>
        <begin position="328"/>
        <end position="374"/>
    </location>
</feature>
<dbReference type="Proteomes" id="UP001374579">
    <property type="component" value="Unassembled WGS sequence"/>
</dbReference>
<feature type="compositionally biased region" description="Basic residues" evidence="1">
    <location>
        <begin position="430"/>
        <end position="441"/>
    </location>
</feature>
<name>A0AAN9BC61_9CAEN</name>
<keyword evidence="2" id="KW-0812">Transmembrane</keyword>
<evidence type="ECO:0000313" key="3">
    <source>
        <dbReference type="EMBL" id="KAK7100810.1"/>
    </source>
</evidence>
<feature type="transmembrane region" description="Helical" evidence="2">
    <location>
        <begin position="181"/>
        <end position="203"/>
    </location>
</feature>
<dbReference type="AlphaFoldDB" id="A0AAN9BC61"/>
<feature type="region of interest" description="Disordered" evidence="1">
    <location>
        <begin position="429"/>
        <end position="451"/>
    </location>
</feature>
<keyword evidence="4" id="KW-1185">Reference proteome</keyword>
<feature type="transmembrane region" description="Helical" evidence="2">
    <location>
        <begin position="150"/>
        <end position="169"/>
    </location>
</feature>
<keyword evidence="2" id="KW-0472">Membrane</keyword>
<keyword evidence="2" id="KW-1133">Transmembrane helix</keyword>
<evidence type="ECO:0000256" key="2">
    <source>
        <dbReference type="SAM" id="Phobius"/>
    </source>
</evidence>
<gene>
    <name evidence="3" type="ORF">V1264_023688</name>
</gene>
<evidence type="ECO:0000256" key="1">
    <source>
        <dbReference type="SAM" id="MobiDB-lite"/>
    </source>
</evidence>
<protein>
    <submittedName>
        <fullName evidence="3">Uncharacterized protein</fullName>
    </submittedName>
</protein>
<sequence>MGLGLLRGDQTVASTELYVDKVVKFISGLAQLLLGVVIVVLAHVLDLDCTGHRVFSLLVLCQAICLLLVLILWFWCFGQDLANHVQELIHHANHLTNQYRRYTEGVNRGAGHREVTETTLHSDLDNYLEYLLHVLTLKGERLYTRHLCKWVIVLVLCVLWLAVIIYYVVSCGLPKPVILQVLWVLPILILVGTVVLVTFHIAYDLCKTRDYENTFFYRAVPGTMDARLITIVSETYNPRYVWLLSRHCWHNTSLCSNAGLSKSLARKYCYVSLQHRHDRWRDQHFPTLRSDQVDRFQFNSEQWAQGGGRGDAGCCQAVLWCGLDNDHADSSSAQPRQGLAKTNKKGGARKKWNLSDRSSQVGAGGGGGGEFRSIHLDGDKSSGYYSSSGLKATHPPVAEDGYMTPNLFVRKLAKEAYTPEQMLDEEVALKKKKDEKRKAKPVRPSPRDDLHLSTTALQEFPPRRDQLAARGLGLSRDDTEVDYGAFYHPHDTDPHRMQREYDPLTYGVRMSVKKEMSKDVKVWRP</sequence>
<feature type="transmembrane region" description="Helical" evidence="2">
    <location>
        <begin position="25"/>
        <end position="45"/>
    </location>
</feature>
<comment type="caution">
    <text evidence="3">The sequence shown here is derived from an EMBL/GenBank/DDBJ whole genome shotgun (WGS) entry which is preliminary data.</text>
</comment>
<proteinExistence type="predicted"/>
<feature type="compositionally biased region" description="Basic residues" evidence="1">
    <location>
        <begin position="342"/>
        <end position="352"/>
    </location>
</feature>